<evidence type="ECO:0000256" key="3">
    <source>
        <dbReference type="PROSITE-ProRule" id="PRU00023"/>
    </source>
</evidence>
<evidence type="ECO:0000313" key="4">
    <source>
        <dbReference type="EMBL" id="ETW06337.1"/>
    </source>
</evidence>
<accession>A0A024UKF8</accession>
<dbReference type="RefSeq" id="XP_008864412.1">
    <property type="nucleotide sequence ID" value="XM_008866190.1"/>
</dbReference>
<sequence>MSRSSDAVWDVVQGTYDASKLDSLLRGLSIAGWEMDGWTPLHYACANRDVASLCPLLNAGSEVNAVDELGYTPLHLLCKNVSGKFTGISELVSNGASVNIVSTDDKRVTPLQLLCMNESITLDALSALVKANADVRAVDADGNTALHSLCANPSVSDALLAIYLDRPAPLNAQNQFKATPLHYLCQNARVSPTMLKQLLDARADPNLPDNTGNTPLHALCDNAAVTVALLQVMLAHPSIDLLATNASGRRAAASLDTDECKLYVEQFSSVDSSLLPSTSSTVPGGEDVADLPEPLRSIMAEWNHSLPPFDEAFYTAVSCEPAFERLYSQVQNASVLVAEHPSDKTLLAQWSASMSEWRQTIVRAFLTLVNPRLWESYMKTFDRRVPDDVVKMQAKVEAIWTKFPQLSQRRERLGAVQELY</sequence>
<dbReference type="Pfam" id="PF13857">
    <property type="entry name" value="Ank_5"/>
    <property type="match status" value="1"/>
</dbReference>
<dbReference type="STRING" id="157072.A0A024UKF8"/>
<evidence type="ECO:0000256" key="2">
    <source>
        <dbReference type="ARBA" id="ARBA00023043"/>
    </source>
</evidence>
<evidence type="ECO:0000256" key="1">
    <source>
        <dbReference type="ARBA" id="ARBA00022737"/>
    </source>
</evidence>
<feature type="repeat" description="ANK" evidence="3">
    <location>
        <begin position="69"/>
        <end position="103"/>
    </location>
</feature>
<dbReference type="Gene3D" id="1.25.40.20">
    <property type="entry name" value="Ankyrin repeat-containing domain"/>
    <property type="match status" value="2"/>
</dbReference>
<dbReference type="InterPro" id="IPR036770">
    <property type="entry name" value="Ankyrin_rpt-contain_sf"/>
</dbReference>
<protein>
    <submittedName>
        <fullName evidence="4">Uncharacterized protein</fullName>
    </submittedName>
</protein>
<gene>
    <name evidence="4" type="ORF">H310_02621</name>
</gene>
<dbReference type="eggNOG" id="KOG4177">
    <property type="taxonomic scope" value="Eukaryota"/>
</dbReference>
<keyword evidence="1" id="KW-0677">Repeat</keyword>
<dbReference type="VEuPathDB" id="FungiDB:H310_02621"/>
<dbReference type="PROSITE" id="PS50088">
    <property type="entry name" value="ANK_REPEAT"/>
    <property type="match status" value="3"/>
</dbReference>
<dbReference type="PANTHER" id="PTHR24126:SF14">
    <property type="entry name" value="ANK_REP_REGION DOMAIN-CONTAINING PROTEIN"/>
    <property type="match status" value="1"/>
</dbReference>
<dbReference type="PROSITE" id="PS50297">
    <property type="entry name" value="ANK_REP_REGION"/>
    <property type="match status" value="1"/>
</dbReference>
<dbReference type="SUPFAM" id="SSF48403">
    <property type="entry name" value="Ankyrin repeat"/>
    <property type="match status" value="1"/>
</dbReference>
<dbReference type="EMBL" id="KI913955">
    <property type="protein sequence ID" value="ETW06337.1"/>
    <property type="molecule type" value="Genomic_DNA"/>
</dbReference>
<dbReference type="OrthoDB" id="194358at2759"/>
<dbReference type="PANTHER" id="PTHR24126">
    <property type="entry name" value="ANKYRIN REPEAT, PH AND SEC7 DOMAIN CONTAINING PROTEIN SECG-RELATED"/>
    <property type="match status" value="1"/>
</dbReference>
<dbReference type="SMART" id="SM00248">
    <property type="entry name" value="ANK"/>
    <property type="match status" value="6"/>
</dbReference>
<proteinExistence type="predicted"/>
<keyword evidence="2 3" id="KW-0040">ANK repeat</keyword>
<organism evidence="4">
    <name type="scientific">Aphanomyces invadans</name>
    <dbReference type="NCBI Taxonomy" id="157072"/>
    <lineage>
        <taxon>Eukaryota</taxon>
        <taxon>Sar</taxon>
        <taxon>Stramenopiles</taxon>
        <taxon>Oomycota</taxon>
        <taxon>Saprolegniomycetes</taxon>
        <taxon>Saprolegniales</taxon>
        <taxon>Verrucalvaceae</taxon>
        <taxon>Aphanomyces</taxon>
    </lineage>
</organism>
<dbReference type="GeneID" id="20079671"/>
<feature type="repeat" description="ANK" evidence="3">
    <location>
        <begin position="176"/>
        <end position="210"/>
    </location>
</feature>
<name>A0A024UKF8_9STRA</name>
<dbReference type="Pfam" id="PF12796">
    <property type="entry name" value="Ank_2"/>
    <property type="match status" value="1"/>
</dbReference>
<dbReference type="AlphaFoldDB" id="A0A024UKF8"/>
<feature type="repeat" description="ANK" evidence="3">
    <location>
        <begin position="36"/>
        <end position="68"/>
    </location>
</feature>
<dbReference type="InterPro" id="IPR002110">
    <property type="entry name" value="Ankyrin_rpt"/>
</dbReference>
<reference evidence="4" key="1">
    <citation type="submission" date="2013-12" db="EMBL/GenBank/DDBJ databases">
        <title>The Genome Sequence of Aphanomyces invadans NJM9701.</title>
        <authorList>
            <consortium name="The Broad Institute Genomics Platform"/>
            <person name="Russ C."/>
            <person name="Tyler B."/>
            <person name="van West P."/>
            <person name="Dieguez-Uribeondo J."/>
            <person name="Young S.K."/>
            <person name="Zeng Q."/>
            <person name="Gargeya S."/>
            <person name="Fitzgerald M."/>
            <person name="Abouelleil A."/>
            <person name="Alvarado L."/>
            <person name="Chapman S.B."/>
            <person name="Gainer-Dewar J."/>
            <person name="Goldberg J."/>
            <person name="Griggs A."/>
            <person name="Gujja S."/>
            <person name="Hansen M."/>
            <person name="Howarth C."/>
            <person name="Imamovic A."/>
            <person name="Ireland A."/>
            <person name="Larimer J."/>
            <person name="McCowan C."/>
            <person name="Murphy C."/>
            <person name="Pearson M."/>
            <person name="Poon T.W."/>
            <person name="Priest M."/>
            <person name="Roberts A."/>
            <person name="Saif S."/>
            <person name="Shea T."/>
            <person name="Sykes S."/>
            <person name="Wortman J."/>
            <person name="Nusbaum C."/>
            <person name="Birren B."/>
        </authorList>
    </citation>
    <scope>NUCLEOTIDE SEQUENCE [LARGE SCALE GENOMIC DNA]</scope>
    <source>
        <strain evidence="4">NJM9701</strain>
    </source>
</reference>